<organism evidence="3 4">
    <name type="scientific">Actinidia rufa</name>
    <dbReference type="NCBI Taxonomy" id="165716"/>
    <lineage>
        <taxon>Eukaryota</taxon>
        <taxon>Viridiplantae</taxon>
        <taxon>Streptophyta</taxon>
        <taxon>Embryophyta</taxon>
        <taxon>Tracheophyta</taxon>
        <taxon>Spermatophyta</taxon>
        <taxon>Magnoliopsida</taxon>
        <taxon>eudicotyledons</taxon>
        <taxon>Gunneridae</taxon>
        <taxon>Pentapetalae</taxon>
        <taxon>asterids</taxon>
        <taxon>Ericales</taxon>
        <taxon>Actinidiaceae</taxon>
        <taxon>Actinidia</taxon>
    </lineage>
</organism>
<proteinExistence type="predicted"/>
<accession>A0A7J0FJY9</accession>
<keyword evidence="4" id="KW-1185">Reference proteome</keyword>
<keyword evidence="2" id="KW-0472">Membrane</keyword>
<evidence type="ECO:0000313" key="3">
    <source>
        <dbReference type="EMBL" id="GFY98756.1"/>
    </source>
</evidence>
<evidence type="ECO:0000256" key="1">
    <source>
        <dbReference type="SAM" id="MobiDB-lite"/>
    </source>
</evidence>
<keyword evidence="2" id="KW-1133">Transmembrane helix</keyword>
<sequence length="247" mass="28277">MGYLSIFSFLLGYIIGVLLTSVGFGYFFLIRRRVQPKEPSIICVRCLLAQVDRPLSVTPDCTASPTTACDSDFFVDEEQAYCPSMHYQADDEREPYGSRKLGEQPTVNIARIPWYWTSEAIKGRPAQTNRNKGPGRGRSKPLRRGDQTKAMTVGKIALRRIVECVERTFERWRESRKGQFPCIERILVEIEILSALPRPRARRRQYFGSGRSDEYSEGGSGELSGDSLVRSHADRWTRFTSVKRVRR</sequence>
<dbReference type="Proteomes" id="UP000585474">
    <property type="component" value="Unassembled WGS sequence"/>
</dbReference>
<feature type="transmembrane region" description="Helical" evidence="2">
    <location>
        <begin position="6"/>
        <end position="29"/>
    </location>
</feature>
<reference evidence="3 4" key="1">
    <citation type="submission" date="2019-07" db="EMBL/GenBank/DDBJ databases">
        <title>De Novo Assembly of kiwifruit Actinidia rufa.</title>
        <authorList>
            <person name="Sugita-Konishi S."/>
            <person name="Sato K."/>
            <person name="Mori E."/>
            <person name="Abe Y."/>
            <person name="Kisaki G."/>
            <person name="Hamano K."/>
            <person name="Suezawa K."/>
            <person name="Otani M."/>
            <person name="Fukuda T."/>
            <person name="Manabe T."/>
            <person name="Gomi K."/>
            <person name="Tabuchi M."/>
            <person name="Akimitsu K."/>
            <person name="Kataoka I."/>
        </authorList>
    </citation>
    <scope>NUCLEOTIDE SEQUENCE [LARGE SCALE GENOMIC DNA]</scope>
    <source>
        <strain evidence="4">cv. Fuchu</strain>
    </source>
</reference>
<feature type="region of interest" description="Disordered" evidence="1">
    <location>
        <begin position="123"/>
        <end position="149"/>
    </location>
</feature>
<gene>
    <name evidence="3" type="ORF">Acr_13g0001570</name>
</gene>
<feature type="compositionally biased region" description="Basic residues" evidence="1">
    <location>
        <begin position="133"/>
        <end position="142"/>
    </location>
</feature>
<protein>
    <submittedName>
        <fullName evidence="3">Uncharacterized protein</fullName>
    </submittedName>
</protein>
<dbReference type="AlphaFoldDB" id="A0A7J0FJY9"/>
<dbReference type="EMBL" id="BJWL01000013">
    <property type="protein sequence ID" value="GFY98756.1"/>
    <property type="molecule type" value="Genomic_DNA"/>
</dbReference>
<comment type="caution">
    <text evidence="3">The sequence shown here is derived from an EMBL/GenBank/DDBJ whole genome shotgun (WGS) entry which is preliminary data.</text>
</comment>
<evidence type="ECO:0000256" key="2">
    <source>
        <dbReference type="SAM" id="Phobius"/>
    </source>
</evidence>
<keyword evidence="2" id="KW-0812">Transmembrane</keyword>
<name>A0A7J0FJY9_9ERIC</name>
<evidence type="ECO:0000313" key="4">
    <source>
        <dbReference type="Proteomes" id="UP000585474"/>
    </source>
</evidence>